<reference evidence="2" key="1">
    <citation type="submission" date="2020-06" db="EMBL/GenBank/DDBJ databases">
        <authorList>
            <consortium name="Plant Systems Biology data submission"/>
        </authorList>
    </citation>
    <scope>NUCLEOTIDE SEQUENCE</scope>
    <source>
        <strain evidence="2">D6</strain>
    </source>
</reference>
<evidence type="ECO:0000313" key="3">
    <source>
        <dbReference type="Proteomes" id="UP001153069"/>
    </source>
</evidence>
<dbReference type="SUPFAM" id="SSF50978">
    <property type="entry name" value="WD40 repeat-like"/>
    <property type="match status" value="1"/>
</dbReference>
<protein>
    <submittedName>
        <fullName evidence="2">Uncharacterized protein</fullName>
    </submittedName>
</protein>
<comment type="caution">
    <text evidence="2">The sequence shown here is derived from an EMBL/GenBank/DDBJ whole genome shotgun (WGS) entry which is preliminary data.</text>
</comment>
<evidence type="ECO:0000313" key="2">
    <source>
        <dbReference type="EMBL" id="CAB9502641.1"/>
    </source>
</evidence>
<gene>
    <name evidence="2" type="ORF">SEMRO_142_G066180.1</name>
</gene>
<keyword evidence="3" id="KW-1185">Reference proteome</keyword>
<feature type="compositionally biased region" description="Basic residues" evidence="1">
    <location>
        <begin position="471"/>
        <end position="485"/>
    </location>
</feature>
<dbReference type="OrthoDB" id="54648at2759"/>
<sequence>MTNQLPPARCHWVDHMITLPTPQQQSVQQYTDHRRQRQYQVGRNIARKRLLQTVTTSSTGNPMTAHHRPMRGGDVCATGDKYCNCSFLDGRDVILAATVQGDLDILRVPSSGPMTELTAKLRLNNDDYDYSYSMAAGYKLKPMQQGHGFAVGTPSGSFSIFSTEHATAWCRQQLPMNWKRTSSVRQEPLHRHADDDNTLPFVTHQWQSEILSMQQQQSPQQQDRYDSLSMGSSLEMLPSPGKELCITPHNDALWDFWETPSCLLAAHASQDSRGGRRTRLLDCRTMKQGCVADIDLIGHHQKKFLARQEEITAIGFASEWTLLSAHARPLSRGRIDNCIHIWDLRKPESPVHQYKPPKNADPSNTRGNFFVSRLTPTDGAVMVTLQSFASAPGQDNRTTVQHVWMDLARLSTVTRSSRKLDEEEEAVCVQQNGGGSFAVTPNQDFMACYSQAKPNSDCDVVRLFDLESYSKNKKPKPQPPKRKLSLHQARVQMSRKRSLHGKGKLSIKGSHEEDTSSTCSTSGSDDDFNSDKHDLPPMEEHHQSFSCAAAFKPNLQDRYGLTTHLSCMAVNDMGSSIVGGSHDGDIFVWSGT</sequence>
<feature type="compositionally biased region" description="Basic and acidic residues" evidence="1">
    <location>
        <begin position="529"/>
        <end position="541"/>
    </location>
</feature>
<accession>A0A9N8DIA8</accession>
<dbReference type="InterPro" id="IPR036322">
    <property type="entry name" value="WD40_repeat_dom_sf"/>
</dbReference>
<feature type="compositionally biased region" description="Basic residues" evidence="1">
    <location>
        <begin position="493"/>
        <end position="505"/>
    </location>
</feature>
<dbReference type="Proteomes" id="UP001153069">
    <property type="component" value="Unassembled WGS sequence"/>
</dbReference>
<feature type="region of interest" description="Disordered" evidence="1">
    <location>
        <begin position="469"/>
        <end position="541"/>
    </location>
</feature>
<evidence type="ECO:0000256" key="1">
    <source>
        <dbReference type="SAM" id="MobiDB-lite"/>
    </source>
</evidence>
<dbReference type="EMBL" id="CAICTM010000141">
    <property type="protein sequence ID" value="CAB9502641.1"/>
    <property type="molecule type" value="Genomic_DNA"/>
</dbReference>
<proteinExistence type="predicted"/>
<organism evidence="2 3">
    <name type="scientific">Seminavis robusta</name>
    <dbReference type="NCBI Taxonomy" id="568900"/>
    <lineage>
        <taxon>Eukaryota</taxon>
        <taxon>Sar</taxon>
        <taxon>Stramenopiles</taxon>
        <taxon>Ochrophyta</taxon>
        <taxon>Bacillariophyta</taxon>
        <taxon>Bacillariophyceae</taxon>
        <taxon>Bacillariophycidae</taxon>
        <taxon>Naviculales</taxon>
        <taxon>Naviculaceae</taxon>
        <taxon>Seminavis</taxon>
    </lineage>
</organism>
<name>A0A9N8DIA8_9STRA</name>
<dbReference type="AlphaFoldDB" id="A0A9N8DIA8"/>